<keyword evidence="2" id="KW-1185">Reference proteome</keyword>
<evidence type="ECO:0000313" key="1">
    <source>
        <dbReference type="EMBL" id="CAG8792022.1"/>
    </source>
</evidence>
<comment type="caution">
    <text evidence="1">The sequence shown here is derived from an EMBL/GenBank/DDBJ whole genome shotgun (WGS) entry which is preliminary data.</text>
</comment>
<sequence>IPHEVGLKASILDSRVLKLLPFATVNKHRITEAQIHAELSTLEAQFRQNNDNTKACITTEKEECDSLSAELWSSFLTLTLQAVTEDKLTRYLKEQIAHKSQDPLI</sequence>
<dbReference type="EMBL" id="CAJVPW010070115">
    <property type="protein sequence ID" value="CAG8792022.1"/>
    <property type="molecule type" value="Genomic_DNA"/>
</dbReference>
<proteinExistence type="predicted"/>
<evidence type="ECO:0000313" key="2">
    <source>
        <dbReference type="Proteomes" id="UP000789366"/>
    </source>
</evidence>
<dbReference type="Proteomes" id="UP000789366">
    <property type="component" value="Unassembled WGS sequence"/>
</dbReference>
<gene>
    <name evidence="1" type="ORF">SPELUC_LOCUS17318</name>
</gene>
<accession>A0ACA9RFJ4</accession>
<feature type="non-terminal residue" evidence="1">
    <location>
        <position position="1"/>
    </location>
</feature>
<organism evidence="1 2">
    <name type="scientific">Cetraspora pellucida</name>
    <dbReference type="NCBI Taxonomy" id="1433469"/>
    <lineage>
        <taxon>Eukaryota</taxon>
        <taxon>Fungi</taxon>
        <taxon>Fungi incertae sedis</taxon>
        <taxon>Mucoromycota</taxon>
        <taxon>Glomeromycotina</taxon>
        <taxon>Glomeromycetes</taxon>
        <taxon>Diversisporales</taxon>
        <taxon>Gigasporaceae</taxon>
        <taxon>Cetraspora</taxon>
    </lineage>
</organism>
<protein>
    <submittedName>
        <fullName evidence="1">1632_t:CDS:1</fullName>
    </submittedName>
</protein>
<name>A0ACA9RFJ4_9GLOM</name>
<reference evidence="1" key="1">
    <citation type="submission" date="2021-06" db="EMBL/GenBank/DDBJ databases">
        <authorList>
            <person name="Kallberg Y."/>
            <person name="Tangrot J."/>
            <person name="Rosling A."/>
        </authorList>
    </citation>
    <scope>NUCLEOTIDE SEQUENCE</scope>
    <source>
        <strain evidence="1">28 12/20/2015</strain>
    </source>
</reference>